<dbReference type="KEGG" id="aprs:BI364_07310"/>
<sequence>MKSPRKKDMQVSYPVAMTRRITLHHNLTQTHFQRFFQQASARMASIQGLRVNEDTDEEILRIEGMFKEIIAKAIETLGASQQHWKERLEGAGFDPDMSSVQGGLEFDAPITTPWSNKYLEVYRRCDDALMLVEMAWIAEELESVIDKRNAVAEVRKPLVETARQIQRAVTQAFQESRQRDEGRSKKSARVPEAWGRTDTMWRKSRRNWSRCSSMLRRAIRNCFSGCWRVSRTSIRARNCMRRWTRSPK</sequence>
<proteinExistence type="predicted"/>
<gene>
    <name evidence="2" type="ORF">BI364_07310</name>
</gene>
<evidence type="ECO:0000256" key="1">
    <source>
        <dbReference type="SAM" id="MobiDB-lite"/>
    </source>
</evidence>
<feature type="region of interest" description="Disordered" evidence="1">
    <location>
        <begin position="171"/>
        <end position="192"/>
    </location>
</feature>
<reference evidence="3" key="1">
    <citation type="submission" date="2016-09" db="EMBL/GenBank/DDBJ databases">
        <title>Acidihalobacter prosperus F5.</title>
        <authorList>
            <person name="Khaleque H.N."/>
            <person name="Ramsay J.P."/>
            <person name="Kaksonen A.H."/>
            <person name="Boxall N.J."/>
            <person name="Watkin E.L.J."/>
        </authorList>
    </citation>
    <scope>NUCLEOTIDE SEQUENCE [LARGE SCALE GENOMIC DNA]</scope>
    <source>
        <strain evidence="3">F5</strain>
    </source>
</reference>
<evidence type="ECO:0000313" key="2">
    <source>
        <dbReference type="EMBL" id="AOU97798.1"/>
    </source>
</evidence>
<dbReference type="EMBL" id="CP017415">
    <property type="protein sequence ID" value="AOU97798.1"/>
    <property type="molecule type" value="Genomic_DNA"/>
</dbReference>
<dbReference type="Proteomes" id="UP000095401">
    <property type="component" value="Chromosome"/>
</dbReference>
<name>A0A1D8IMU3_9GAMM</name>
<keyword evidence="3" id="KW-1185">Reference proteome</keyword>
<dbReference type="AlphaFoldDB" id="A0A1D8IMU3"/>
<accession>A0A1D8IMU3</accession>
<protein>
    <submittedName>
        <fullName evidence="2">Uncharacterized protein</fullName>
    </submittedName>
</protein>
<dbReference type="RefSeq" id="WP_070078182.1">
    <property type="nucleotide sequence ID" value="NZ_CP017415.1"/>
</dbReference>
<evidence type="ECO:0000313" key="3">
    <source>
        <dbReference type="Proteomes" id="UP000095401"/>
    </source>
</evidence>
<organism evidence="2 3">
    <name type="scientific">Acidihalobacter yilgarnensis</name>
    <dbReference type="NCBI Taxonomy" id="2819280"/>
    <lineage>
        <taxon>Bacteria</taxon>
        <taxon>Pseudomonadati</taxon>
        <taxon>Pseudomonadota</taxon>
        <taxon>Gammaproteobacteria</taxon>
        <taxon>Chromatiales</taxon>
        <taxon>Ectothiorhodospiraceae</taxon>
        <taxon>Acidihalobacter</taxon>
    </lineage>
</organism>